<dbReference type="Proteomes" id="UP000004949">
    <property type="component" value="Unassembled WGS sequence"/>
</dbReference>
<dbReference type="STRING" id="1088869.GMO_13980"/>
<dbReference type="SUPFAM" id="SSF52096">
    <property type="entry name" value="ClpP/crotonase"/>
    <property type="match status" value="1"/>
</dbReference>
<dbReference type="EMBL" id="AGQV01000002">
    <property type="protein sequence ID" value="EHH68628.1"/>
    <property type="molecule type" value="Genomic_DNA"/>
</dbReference>
<evidence type="ECO:0000256" key="3">
    <source>
        <dbReference type="ARBA" id="ARBA00022801"/>
    </source>
</evidence>
<dbReference type="GO" id="GO:0006508">
    <property type="term" value="P:proteolysis"/>
    <property type="evidence" value="ECO:0007669"/>
    <property type="project" value="UniProtKB-KW"/>
</dbReference>
<dbReference type="PATRIC" id="fig|1088869.3.peg.1400"/>
<keyword evidence="3" id="KW-0378">Hydrolase</keyword>
<comment type="similarity">
    <text evidence="1">Belongs to the peptidase S49 family.</text>
</comment>
<dbReference type="CDD" id="cd07023">
    <property type="entry name" value="S49_Sppa_N_C"/>
    <property type="match status" value="1"/>
</dbReference>
<proteinExistence type="inferred from homology"/>
<dbReference type="AlphaFoldDB" id="G6XII8"/>
<dbReference type="NCBIfam" id="TIGR00706">
    <property type="entry name" value="SppA_dom"/>
    <property type="match status" value="1"/>
</dbReference>
<reference evidence="6 7" key="1">
    <citation type="submission" date="2011-10" db="EMBL/GenBank/DDBJ databases">
        <title>Genome sequence of Gluconobacter morbifer G707, isolated from Drosophila gut.</title>
        <authorList>
            <person name="Lee W.-J."/>
            <person name="Kim E.-K."/>
        </authorList>
    </citation>
    <scope>NUCLEOTIDE SEQUENCE [LARGE SCALE GENOMIC DNA]</scope>
    <source>
        <strain evidence="6 7">G707</strain>
    </source>
</reference>
<dbReference type="InterPro" id="IPR029045">
    <property type="entry name" value="ClpP/crotonase-like_dom_sf"/>
</dbReference>
<dbReference type="GO" id="GO:0008236">
    <property type="term" value="F:serine-type peptidase activity"/>
    <property type="evidence" value="ECO:0007669"/>
    <property type="project" value="UniProtKB-KW"/>
</dbReference>
<dbReference type="InterPro" id="IPR047272">
    <property type="entry name" value="S49_SppA_C"/>
</dbReference>
<accession>G6XII8</accession>
<keyword evidence="7" id="KW-1185">Reference proteome</keyword>
<name>G6XII8_9PROT</name>
<dbReference type="InterPro" id="IPR002142">
    <property type="entry name" value="Peptidase_S49"/>
</dbReference>
<keyword evidence="4" id="KW-0720">Serine protease</keyword>
<evidence type="ECO:0000256" key="2">
    <source>
        <dbReference type="ARBA" id="ARBA00022670"/>
    </source>
</evidence>
<evidence type="ECO:0000313" key="6">
    <source>
        <dbReference type="EMBL" id="EHH68628.1"/>
    </source>
</evidence>
<dbReference type="Gene3D" id="3.90.226.10">
    <property type="entry name" value="2-enoyl-CoA Hydratase, Chain A, domain 1"/>
    <property type="match status" value="1"/>
</dbReference>
<gene>
    <name evidence="6" type="ORF">GMO_13980</name>
</gene>
<evidence type="ECO:0000256" key="1">
    <source>
        <dbReference type="ARBA" id="ARBA00008683"/>
    </source>
</evidence>
<sequence length="290" mass="31065">MTLFLVALFAMTWMRKTPALSDEVARPHIARLVIHGIIGNNVSDLTEALGQAAKSPNVRGLLVVVDSPGGGVTGGERLHDAIARFASAKPVAVTMEDMGASAAYMLSVPAQHIVALPSTLTGSIGVILQRPDVTSLLGRIGVEVDAVTSGAMKDQTDPTSHLTPDGRAMLQGLVNDLFDQFVTMVATGRHMTEEKVRTLADGRAYTGHQALALGLVDELGDEEAARHWLRQRLHVSDASCPVLPLLPASRHINWFSFPHRRAALAWMFGNTLLEKFETASLDGAVAVLQL</sequence>
<dbReference type="Gene3D" id="6.20.330.10">
    <property type="match status" value="1"/>
</dbReference>
<dbReference type="PANTHER" id="PTHR42987:SF6">
    <property type="entry name" value="PROTEINASE IV"/>
    <property type="match status" value="1"/>
</dbReference>
<protein>
    <submittedName>
        <fullName evidence="6">Protease IV</fullName>
    </submittedName>
</protein>
<comment type="caution">
    <text evidence="6">The sequence shown here is derived from an EMBL/GenBank/DDBJ whole genome shotgun (WGS) entry which is preliminary data.</text>
</comment>
<dbReference type="Pfam" id="PF01343">
    <property type="entry name" value="Peptidase_S49"/>
    <property type="match status" value="1"/>
</dbReference>
<dbReference type="PANTHER" id="PTHR42987">
    <property type="entry name" value="PEPTIDASE S49"/>
    <property type="match status" value="1"/>
</dbReference>
<evidence type="ECO:0000259" key="5">
    <source>
        <dbReference type="Pfam" id="PF01343"/>
    </source>
</evidence>
<organism evidence="6 7">
    <name type="scientific">Gluconobacter morbifer G707</name>
    <dbReference type="NCBI Taxonomy" id="1088869"/>
    <lineage>
        <taxon>Bacteria</taxon>
        <taxon>Pseudomonadati</taxon>
        <taxon>Pseudomonadota</taxon>
        <taxon>Alphaproteobacteria</taxon>
        <taxon>Acetobacterales</taxon>
        <taxon>Acetobacteraceae</taxon>
        <taxon>Gluconobacter</taxon>
    </lineage>
</organism>
<feature type="domain" description="Peptidase S49" evidence="5">
    <location>
        <begin position="85"/>
        <end position="235"/>
    </location>
</feature>
<dbReference type="eggNOG" id="COG0616">
    <property type="taxonomic scope" value="Bacteria"/>
</dbReference>
<evidence type="ECO:0000313" key="7">
    <source>
        <dbReference type="Proteomes" id="UP000004949"/>
    </source>
</evidence>
<evidence type="ECO:0000256" key="4">
    <source>
        <dbReference type="ARBA" id="ARBA00022825"/>
    </source>
</evidence>
<keyword evidence="2 6" id="KW-0645">Protease</keyword>
<dbReference type="InterPro" id="IPR004635">
    <property type="entry name" value="Pept_S49_SppA"/>
</dbReference>